<keyword evidence="6" id="KW-0597">Phosphoprotein</keyword>
<name>A0AAJ7U3P8_PETMA</name>
<accession>A0AAJ7U3P8</accession>
<proteinExistence type="inferred from homology"/>
<dbReference type="PANTHER" id="PTHR45954">
    <property type="entry name" value="LD33695P"/>
    <property type="match status" value="1"/>
</dbReference>
<feature type="repeat" description="TPR" evidence="10">
    <location>
        <begin position="216"/>
        <end position="249"/>
    </location>
</feature>
<dbReference type="SUPFAM" id="SSF48452">
    <property type="entry name" value="TPR-like"/>
    <property type="match status" value="2"/>
</dbReference>
<dbReference type="GO" id="GO:0005938">
    <property type="term" value="C:cell cortex"/>
    <property type="evidence" value="ECO:0007669"/>
    <property type="project" value="TreeGrafter"/>
</dbReference>
<dbReference type="Pfam" id="PF13176">
    <property type="entry name" value="TPR_7"/>
    <property type="match status" value="1"/>
</dbReference>
<dbReference type="AlphaFoldDB" id="A0AAJ7U3P8"/>
<evidence type="ECO:0000256" key="3">
    <source>
        <dbReference type="ARBA" id="ARBA00006600"/>
    </source>
</evidence>
<evidence type="ECO:0000313" key="13">
    <source>
        <dbReference type="RefSeq" id="XP_032829134.1"/>
    </source>
</evidence>
<dbReference type="PROSITE" id="PS50293">
    <property type="entry name" value="TPR_REGION"/>
    <property type="match status" value="1"/>
</dbReference>
<dbReference type="InterPro" id="IPR011990">
    <property type="entry name" value="TPR-like_helical_dom_sf"/>
</dbReference>
<evidence type="ECO:0000256" key="6">
    <source>
        <dbReference type="ARBA" id="ARBA00022553"/>
    </source>
</evidence>
<feature type="region of interest" description="Disordered" evidence="11">
    <location>
        <begin position="465"/>
        <end position="502"/>
    </location>
</feature>
<evidence type="ECO:0000256" key="1">
    <source>
        <dbReference type="ARBA" id="ARBA00004236"/>
    </source>
</evidence>
<dbReference type="InterPro" id="IPR003109">
    <property type="entry name" value="GoLoco_motif"/>
</dbReference>
<evidence type="ECO:0000256" key="10">
    <source>
        <dbReference type="PROSITE-ProRule" id="PRU00339"/>
    </source>
</evidence>
<dbReference type="InterPro" id="IPR052386">
    <property type="entry name" value="GPSM"/>
</dbReference>
<dbReference type="SMART" id="SM00390">
    <property type="entry name" value="GoLoco"/>
    <property type="match status" value="4"/>
</dbReference>
<organism evidence="12 13">
    <name type="scientific">Petromyzon marinus</name>
    <name type="common">Sea lamprey</name>
    <dbReference type="NCBI Taxonomy" id="7757"/>
    <lineage>
        <taxon>Eukaryota</taxon>
        <taxon>Metazoa</taxon>
        <taxon>Chordata</taxon>
        <taxon>Craniata</taxon>
        <taxon>Vertebrata</taxon>
        <taxon>Cyclostomata</taxon>
        <taxon>Hyperoartia</taxon>
        <taxon>Petromyzontiformes</taxon>
        <taxon>Petromyzontidae</taxon>
        <taxon>Petromyzon</taxon>
    </lineage>
</organism>
<evidence type="ECO:0000256" key="4">
    <source>
        <dbReference type="ARBA" id="ARBA00022475"/>
    </source>
</evidence>
<keyword evidence="8 10" id="KW-0802">TPR repeat</keyword>
<evidence type="ECO:0000256" key="7">
    <source>
        <dbReference type="ARBA" id="ARBA00022737"/>
    </source>
</evidence>
<dbReference type="GO" id="GO:0005886">
    <property type="term" value="C:plasma membrane"/>
    <property type="evidence" value="ECO:0007669"/>
    <property type="project" value="UniProtKB-SubCell"/>
</dbReference>
<keyword evidence="7" id="KW-0677">Repeat</keyword>
<keyword evidence="5" id="KW-0963">Cytoplasm</keyword>
<evidence type="ECO:0000256" key="9">
    <source>
        <dbReference type="ARBA" id="ARBA00023136"/>
    </source>
</evidence>
<feature type="repeat" description="TPR" evidence="10">
    <location>
        <begin position="256"/>
        <end position="289"/>
    </location>
</feature>
<dbReference type="SMART" id="SM00028">
    <property type="entry name" value="TPR"/>
    <property type="match status" value="7"/>
</dbReference>
<evidence type="ECO:0000313" key="12">
    <source>
        <dbReference type="Proteomes" id="UP001318040"/>
    </source>
</evidence>
<keyword evidence="4" id="KW-1003">Cell membrane</keyword>
<dbReference type="Pfam" id="PF13424">
    <property type="entry name" value="TPR_12"/>
    <property type="match status" value="3"/>
</dbReference>
<evidence type="ECO:0000256" key="8">
    <source>
        <dbReference type="ARBA" id="ARBA00022803"/>
    </source>
</evidence>
<comment type="subcellular location">
    <subcellularLocation>
        <location evidence="1">Cell membrane</location>
    </subcellularLocation>
    <subcellularLocation>
        <location evidence="2">Cytoplasm</location>
    </subcellularLocation>
</comment>
<sequence>MMTSPAALRNGWCIALMSSRLPSSTLDVDPMQMMEASCLELALEGERLCKAGDFWAGVSFFEAAVQVGTEDLRTLSAIYSQLGNAYFYLGELGKALEYHRHDLTLARTVADQVGEAKASGNLGNTLKALGRYDEAAACCQRQLDISRESGDKVGEAKALYNLGNVYHTRGKQADAVGAHEPGELCDEARNALLAAAQCYDANLEIVRVLNDRAALGRAFGNLGNTQYLLGNYDEAVEFHQERLKIAKEFGDKAAEKRAYTNLGNTYVRLEDFPQAVEYYKKALQLARQLRERAAEAQACYSLGNTYTLLRDFPLAIQFFLKHLAIAQDLSDRVGEGRACWSLGNAYASLGNHQQALSFVTKHLAISKEVGDCNGELTARLNLADLQSTLGMAQASEQVERASPDDDHDSASDSEGEKTRPRRRLSMENMELMHLTPGKVGKPLNGDVGSLAMGGAVVSAQQNSVSTSALPATSRPSGKSLLPSRLRGKKQRDGVEMEQRTTSVDSRDVALQVSTRVDPDLVDDDGFFDLLSRFQGNRMDDQRCSLGPDHNGGEGAGARGPSTPPQADRRAGARALVASPQTEEFLDLLACSQSRRIDDQRASVSDLPGLRLTPNNSGAVSGRLAAAAAAAAAAPDEDFFDMLVRCQSSRMDDQRCVAPAPMPRGPTVPDEDFISLIQRVQARRLDEQRVAPPPDLRE</sequence>
<feature type="compositionally biased region" description="Basic and acidic residues" evidence="11">
    <location>
        <begin position="397"/>
        <end position="418"/>
    </location>
</feature>
<comment type="similarity">
    <text evidence="3">Belongs to the GPSM family.</text>
</comment>
<dbReference type="GO" id="GO:0001965">
    <property type="term" value="F:G-protein alpha-subunit binding"/>
    <property type="evidence" value="ECO:0007669"/>
    <property type="project" value="TreeGrafter"/>
</dbReference>
<evidence type="ECO:0000256" key="11">
    <source>
        <dbReference type="SAM" id="MobiDB-lite"/>
    </source>
</evidence>
<dbReference type="GO" id="GO:0005092">
    <property type="term" value="F:GDP-dissociation inhibitor activity"/>
    <property type="evidence" value="ECO:0007669"/>
    <property type="project" value="TreeGrafter"/>
</dbReference>
<gene>
    <name evidence="13" type="primary">LOC116953247</name>
</gene>
<dbReference type="Gene3D" id="1.25.40.10">
    <property type="entry name" value="Tetratricopeptide repeat domain"/>
    <property type="match status" value="3"/>
</dbReference>
<reference evidence="13" key="1">
    <citation type="submission" date="2025-08" db="UniProtKB">
        <authorList>
            <consortium name="RefSeq"/>
        </authorList>
    </citation>
    <scope>IDENTIFICATION</scope>
    <source>
        <tissue evidence="13">Sperm</tissue>
    </source>
</reference>
<dbReference type="PROSITE" id="PS50877">
    <property type="entry name" value="GOLOCO"/>
    <property type="match status" value="4"/>
</dbReference>
<evidence type="ECO:0000256" key="5">
    <source>
        <dbReference type="ARBA" id="ARBA00022490"/>
    </source>
</evidence>
<dbReference type="Pfam" id="PF13374">
    <property type="entry name" value="TPR_10"/>
    <property type="match status" value="1"/>
</dbReference>
<dbReference type="Proteomes" id="UP001318040">
    <property type="component" value="Chromosome 50"/>
</dbReference>
<feature type="region of interest" description="Disordered" evidence="11">
    <location>
        <begin position="393"/>
        <end position="428"/>
    </location>
</feature>
<protein>
    <submittedName>
        <fullName evidence="13">G-protein-signaling modulator 2-like</fullName>
    </submittedName>
</protein>
<feature type="compositionally biased region" description="Polar residues" evidence="11">
    <location>
        <begin position="465"/>
        <end position="476"/>
    </location>
</feature>
<dbReference type="PROSITE" id="PS50005">
    <property type="entry name" value="TPR"/>
    <property type="match status" value="2"/>
</dbReference>
<keyword evidence="12" id="KW-1185">Reference proteome</keyword>
<dbReference type="InterPro" id="IPR019734">
    <property type="entry name" value="TPR_rpt"/>
</dbReference>
<dbReference type="PANTHER" id="PTHR45954:SF1">
    <property type="entry name" value="LD33695P"/>
    <property type="match status" value="1"/>
</dbReference>
<dbReference type="FunFam" id="1.25.40.10:FF:000043">
    <property type="entry name" value="G-protein-signaling modulator 2 isoform X1"/>
    <property type="match status" value="1"/>
</dbReference>
<evidence type="ECO:0000256" key="2">
    <source>
        <dbReference type="ARBA" id="ARBA00004496"/>
    </source>
</evidence>
<feature type="region of interest" description="Disordered" evidence="11">
    <location>
        <begin position="538"/>
        <end position="574"/>
    </location>
</feature>
<keyword evidence="9" id="KW-0472">Membrane</keyword>
<dbReference type="KEGG" id="pmrn:116953247"/>
<dbReference type="RefSeq" id="XP_032829134.1">
    <property type="nucleotide sequence ID" value="XM_032973243.1"/>
</dbReference>
<dbReference type="Pfam" id="PF02188">
    <property type="entry name" value="GoLoco"/>
    <property type="match status" value="4"/>
</dbReference>
<dbReference type="GO" id="GO:0000132">
    <property type="term" value="P:establishment of mitotic spindle orientation"/>
    <property type="evidence" value="ECO:0007669"/>
    <property type="project" value="TreeGrafter"/>
</dbReference>